<dbReference type="InterPro" id="IPR019734">
    <property type="entry name" value="TPR_rpt"/>
</dbReference>
<gene>
    <name evidence="1" type="ORF">P8935_15140</name>
</gene>
<proteinExistence type="predicted"/>
<dbReference type="RefSeq" id="WP_348261134.1">
    <property type="nucleotide sequence ID" value="NZ_CP121196.1"/>
</dbReference>
<accession>A0AAU7DGG5</accession>
<dbReference type="AlphaFoldDB" id="A0AAU7DGG5"/>
<dbReference type="Gene3D" id="1.25.40.10">
    <property type="entry name" value="Tetratricopeptide repeat domain"/>
    <property type="match status" value="2"/>
</dbReference>
<organism evidence="1">
    <name type="scientific">Telmatobacter sp. DSM 110680</name>
    <dbReference type="NCBI Taxonomy" id="3036704"/>
    <lineage>
        <taxon>Bacteria</taxon>
        <taxon>Pseudomonadati</taxon>
        <taxon>Acidobacteriota</taxon>
        <taxon>Terriglobia</taxon>
        <taxon>Terriglobales</taxon>
        <taxon>Acidobacteriaceae</taxon>
        <taxon>Telmatobacter</taxon>
    </lineage>
</organism>
<dbReference type="EMBL" id="CP121196">
    <property type="protein sequence ID" value="XBH15901.1"/>
    <property type="molecule type" value="Genomic_DNA"/>
</dbReference>
<evidence type="ECO:0008006" key="2">
    <source>
        <dbReference type="Google" id="ProtNLM"/>
    </source>
</evidence>
<dbReference type="SUPFAM" id="SSF48452">
    <property type="entry name" value="TPR-like"/>
    <property type="match status" value="2"/>
</dbReference>
<sequence length="319" mass="34563">MTSALAITLLAAALTSAKVDVPKDGLAQANAALQSGEADRALTLLSSLPSSAETHNLRCRVHFMLENWDDAANECEQGLRLDGQSSNEHLWLGRALGEKADHASFISAYNLAKRSRAEFEQAVSLDPRNGEAMADLGEFYTSAPGVVGGGVDKARGLVPSLEKVDPARAHILLARIAESQKDIGAAEREFRLAAMSGDHPAFGWMSLASFYRKHERWDQMDAAVENGYKAAQHDRHAGVALYNGSSVLARSKRNLPLAVKMLEEYLRDFPHTEEGPAFEAYTRLARLKAQLGDKNGALQAKAAALQLAHNYKPALGLTF</sequence>
<name>A0AAU7DGG5_9BACT</name>
<dbReference type="InterPro" id="IPR011990">
    <property type="entry name" value="TPR-like_helical_dom_sf"/>
</dbReference>
<protein>
    <recommendedName>
        <fullName evidence="2">Tetratricopeptide repeat protein</fullName>
    </recommendedName>
</protein>
<evidence type="ECO:0000313" key="1">
    <source>
        <dbReference type="EMBL" id="XBH15901.1"/>
    </source>
</evidence>
<reference evidence="1" key="1">
    <citation type="submission" date="2023-03" db="EMBL/GenBank/DDBJ databases">
        <title>Edaphobacter sp.</title>
        <authorList>
            <person name="Huber K.J."/>
            <person name="Papendorf J."/>
            <person name="Pilke C."/>
            <person name="Bunk B."/>
            <person name="Sproeer C."/>
            <person name="Pester M."/>
        </authorList>
    </citation>
    <scope>NUCLEOTIDE SEQUENCE</scope>
    <source>
        <strain evidence="1">DSM 110680</strain>
    </source>
</reference>
<dbReference type="SMART" id="SM00028">
    <property type="entry name" value="TPR"/>
    <property type="match status" value="4"/>
</dbReference>